<dbReference type="Proteomes" id="UP000789831">
    <property type="component" value="Unassembled WGS sequence"/>
</dbReference>
<sequence>MTTNTALFEKVYNFLRDSPLEHITAVSIVNQVIEEEPWFPKEDSRQLIYNAIVSIKNLYGENSGKYKKLIEISFKFDDAFEGVCSLRDIDLAKWDEQVSTEEIATNLRKLKLNLGNSTAPYAKKLLKYLKKIKPSDLSWRDPEASQVISSDSEIIRRLSEEVEDEYNHYMEPVKRMEGTTPLRIKDVCNGFVMSYNNTMYEGVPIELSHGNWEESEEDIVGIASGILDTIESIWRNPAFGEKFAKSQNEGTYVTDIIVPVVKASLEKLPIKSFAFKILIVNLSLLLNADRGLREDKEDSSTVSSPPYDD</sequence>
<keyword evidence="2" id="KW-1185">Reference proteome</keyword>
<reference evidence="1" key="1">
    <citation type="submission" date="2021-06" db="EMBL/GenBank/DDBJ databases">
        <authorList>
            <person name="Kallberg Y."/>
            <person name="Tangrot J."/>
            <person name="Rosling A."/>
        </authorList>
    </citation>
    <scope>NUCLEOTIDE SEQUENCE</scope>
    <source>
        <strain evidence="1">MT106</strain>
    </source>
</reference>
<dbReference type="AlphaFoldDB" id="A0A9N9G9F9"/>
<dbReference type="EMBL" id="CAJVPL010001766">
    <property type="protein sequence ID" value="CAG8586615.1"/>
    <property type="molecule type" value="Genomic_DNA"/>
</dbReference>
<protein>
    <submittedName>
        <fullName evidence="1">7279_t:CDS:1</fullName>
    </submittedName>
</protein>
<evidence type="ECO:0000313" key="2">
    <source>
        <dbReference type="Proteomes" id="UP000789831"/>
    </source>
</evidence>
<dbReference type="OrthoDB" id="2385947at2759"/>
<organism evidence="1 2">
    <name type="scientific">Ambispora gerdemannii</name>
    <dbReference type="NCBI Taxonomy" id="144530"/>
    <lineage>
        <taxon>Eukaryota</taxon>
        <taxon>Fungi</taxon>
        <taxon>Fungi incertae sedis</taxon>
        <taxon>Mucoromycota</taxon>
        <taxon>Glomeromycotina</taxon>
        <taxon>Glomeromycetes</taxon>
        <taxon>Archaeosporales</taxon>
        <taxon>Ambisporaceae</taxon>
        <taxon>Ambispora</taxon>
    </lineage>
</organism>
<accession>A0A9N9G9F9</accession>
<proteinExistence type="predicted"/>
<name>A0A9N9G9F9_9GLOM</name>
<evidence type="ECO:0000313" key="1">
    <source>
        <dbReference type="EMBL" id="CAG8586615.1"/>
    </source>
</evidence>
<gene>
    <name evidence="1" type="ORF">AGERDE_LOCUS8398</name>
</gene>
<comment type="caution">
    <text evidence="1">The sequence shown here is derived from an EMBL/GenBank/DDBJ whole genome shotgun (WGS) entry which is preliminary data.</text>
</comment>